<keyword evidence="2 3" id="KW-0472">Membrane</keyword>
<protein>
    <recommendedName>
        <fullName evidence="6">Late embryogenesis abundant protein LEA-2 subgroup domain-containing protein</fullName>
    </recommendedName>
</protein>
<reference evidence="4 5" key="1">
    <citation type="submission" date="2019-01" db="EMBL/GenBank/DDBJ databases">
        <title>Sequencing of cultivated peanut Arachis hypogaea provides insights into genome evolution and oil improvement.</title>
        <authorList>
            <person name="Chen X."/>
        </authorList>
    </citation>
    <scope>NUCLEOTIDE SEQUENCE [LARGE SCALE GENOMIC DNA]</scope>
    <source>
        <strain evidence="5">cv. Fuhuasheng</strain>
        <tissue evidence="4">Leaves</tissue>
    </source>
</reference>
<evidence type="ECO:0000313" key="4">
    <source>
        <dbReference type="EMBL" id="RYR43114.1"/>
    </source>
</evidence>
<dbReference type="OrthoDB" id="1708017at2759"/>
<keyword evidence="3" id="KW-1133">Transmembrane helix</keyword>
<name>A0A445BWK2_ARAHY</name>
<evidence type="ECO:0008006" key="6">
    <source>
        <dbReference type="Google" id="ProtNLM"/>
    </source>
</evidence>
<dbReference type="STRING" id="3818.A0A445BWK2"/>
<feature type="transmembrane region" description="Helical" evidence="3">
    <location>
        <begin position="29"/>
        <end position="51"/>
    </location>
</feature>
<accession>A0A445BWK2</accession>
<evidence type="ECO:0000256" key="3">
    <source>
        <dbReference type="SAM" id="Phobius"/>
    </source>
</evidence>
<gene>
    <name evidence="4" type="ORF">Ahy_A08g039543</name>
</gene>
<organism evidence="4 5">
    <name type="scientific">Arachis hypogaea</name>
    <name type="common">Peanut</name>
    <dbReference type="NCBI Taxonomy" id="3818"/>
    <lineage>
        <taxon>Eukaryota</taxon>
        <taxon>Viridiplantae</taxon>
        <taxon>Streptophyta</taxon>
        <taxon>Embryophyta</taxon>
        <taxon>Tracheophyta</taxon>
        <taxon>Spermatophyta</taxon>
        <taxon>Magnoliopsida</taxon>
        <taxon>eudicotyledons</taxon>
        <taxon>Gunneridae</taxon>
        <taxon>Pentapetalae</taxon>
        <taxon>rosids</taxon>
        <taxon>fabids</taxon>
        <taxon>Fabales</taxon>
        <taxon>Fabaceae</taxon>
        <taxon>Papilionoideae</taxon>
        <taxon>50 kb inversion clade</taxon>
        <taxon>dalbergioids sensu lato</taxon>
        <taxon>Dalbergieae</taxon>
        <taxon>Pterocarpus clade</taxon>
        <taxon>Arachis</taxon>
    </lineage>
</organism>
<dbReference type="Proteomes" id="UP000289738">
    <property type="component" value="Chromosome A08"/>
</dbReference>
<sequence length="222" mass="25285">MEAGTTLHISMTAAPPRSSASWFLCVRKAMWLALVLLLIIILVMAIAWSVLKPQPPGFRVSSVSVSNFSVTDSHLKGKYEIDVNITNPNKRVDVNVDHFIFFVCYDSMVVSAPEPVLQQTLLIYVEKMREKDMKVELRLKDTPPAPSPRSNKNMVKDWKKRVVNFNVKMKGRVRYEHVIWGTEEKFLDIYCGDLDVEFFTMKDTGKLLGVGKDCNVTTLEQN</sequence>
<dbReference type="PANTHER" id="PTHR31234">
    <property type="entry name" value="LATE EMBRYOGENESIS ABUNDANT (LEA) HYDROXYPROLINE-RICH GLYCOPROTEIN FAMILY"/>
    <property type="match status" value="1"/>
</dbReference>
<dbReference type="InterPro" id="IPR044839">
    <property type="entry name" value="NDR1-like"/>
</dbReference>
<keyword evidence="3" id="KW-0812">Transmembrane</keyword>
<dbReference type="Gramene" id="arahy.Tifrunner.gnm2.ann2.Ah08g196000.1">
    <property type="protein sequence ID" value="arahy.Tifrunner.gnm2.ann2.Ah08g196000.1-CDS-1"/>
    <property type="gene ID" value="arahy.Tifrunner.gnm2.ann2.Ah08g196000"/>
</dbReference>
<dbReference type="EMBL" id="SDMP01000008">
    <property type="protein sequence ID" value="RYR43114.1"/>
    <property type="molecule type" value="Genomic_DNA"/>
</dbReference>
<evidence type="ECO:0000256" key="2">
    <source>
        <dbReference type="ARBA" id="ARBA00023136"/>
    </source>
</evidence>
<dbReference type="GO" id="GO:0005886">
    <property type="term" value="C:plasma membrane"/>
    <property type="evidence" value="ECO:0007669"/>
    <property type="project" value="TreeGrafter"/>
</dbReference>
<dbReference type="PANTHER" id="PTHR31234:SF2">
    <property type="entry name" value="OS05G0199100 PROTEIN"/>
    <property type="match status" value="1"/>
</dbReference>
<keyword evidence="5" id="KW-1185">Reference proteome</keyword>
<comment type="subcellular location">
    <subcellularLocation>
        <location evidence="1">Membrane</location>
    </subcellularLocation>
</comment>
<dbReference type="AlphaFoldDB" id="A0A445BWK2"/>
<evidence type="ECO:0000313" key="5">
    <source>
        <dbReference type="Proteomes" id="UP000289738"/>
    </source>
</evidence>
<evidence type="ECO:0000256" key="1">
    <source>
        <dbReference type="ARBA" id="ARBA00004370"/>
    </source>
</evidence>
<proteinExistence type="predicted"/>
<dbReference type="GO" id="GO:0098542">
    <property type="term" value="P:defense response to other organism"/>
    <property type="evidence" value="ECO:0007669"/>
    <property type="project" value="InterPro"/>
</dbReference>
<comment type="caution">
    <text evidence="4">The sequence shown here is derived from an EMBL/GenBank/DDBJ whole genome shotgun (WGS) entry which is preliminary data.</text>
</comment>